<dbReference type="Proteomes" id="UP001549773">
    <property type="component" value="Unassembled WGS sequence"/>
</dbReference>
<protein>
    <submittedName>
        <fullName evidence="2">SRPBCC family protein</fullName>
    </submittedName>
</protein>
<evidence type="ECO:0000313" key="3">
    <source>
        <dbReference type="Proteomes" id="UP001549773"/>
    </source>
</evidence>
<organism evidence="2 3">
    <name type="scientific">Sediminicola luteus</name>
    <dbReference type="NCBI Taxonomy" id="319238"/>
    <lineage>
        <taxon>Bacteria</taxon>
        <taxon>Pseudomonadati</taxon>
        <taxon>Bacteroidota</taxon>
        <taxon>Flavobacteriia</taxon>
        <taxon>Flavobacteriales</taxon>
        <taxon>Flavobacteriaceae</taxon>
        <taxon>Sediminicola</taxon>
    </lineage>
</organism>
<sequence>MTTILYIILAIVLLIVILSILGPKHYDVSRSIEISKPKAEVFEYLKYLKNQQKWSPWDKKEPDMEKRFTGTDGEVGAISYWKGKKVGEGEQEITNIVEGERMEGELRFMKPFKSTSDCYLIAEEVSPNKTKVIWGFKGRNAFPMTIMALFMNMDKMVGKDFEEGLGDLKLLLEKS</sequence>
<dbReference type="InterPro" id="IPR023393">
    <property type="entry name" value="START-like_dom_sf"/>
</dbReference>
<dbReference type="Gene3D" id="3.30.530.20">
    <property type="match status" value="1"/>
</dbReference>
<gene>
    <name evidence="2" type="ORF">ABXZ32_00135</name>
</gene>
<name>A0ABV2TR79_9FLAO</name>
<comment type="caution">
    <text evidence="2">The sequence shown here is derived from an EMBL/GenBank/DDBJ whole genome shotgun (WGS) entry which is preliminary data.</text>
</comment>
<keyword evidence="3" id="KW-1185">Reference proteome</keyword>
<reference evidence="2 3" key="1">
    <citation type="submission" date="2024-07" db="EMBL/GenBank/DDBJ databases">
        <title>The genome sequence of type strain Sediminicola luteus GDMCC 1.2596T.</title>
        <authorList>
            <person name="Liu Y."/>
        </authorList>
    </citation>
    <scope>NUCLEOTIDE SEQUENCE [LARGE SCALE GENOMIC DNA]</scope>
    <source>
        <strain evidence="2 3">GDMCC 1.2596</strain>
    </source>
</reference>
<dbReference type="CDD" id="cd07818">
    <property type="entry name" value="SRPBCC_1"/>
    <property type="match status" value="1"/>
</dbReference>
<proteinExistence type="predicted"/>
<keyword evidence="1" id="KW-0472">Membrane</keyword>
<dbReference type="EMBL" id="JBEWYP010000001">
    <property type="protein sequence ID" value="MET7027778.1"/>
    <property type="molecule type" value="Genomic_DNA"/>
</dbReference>
<dbReference type="RefSeq" id="WP_354616667.1">
    <property type="nucleotide sequence ID" value="NZ_JBEWYP010000001.1"/>
</dbReference>
<keyword evidence="1" id="KW-1133">Transmembrane helix</keyword>
<evidence type="ECO:0000256" key="1">
    <source>
        <dbReference type="SAM" id="Phobius"/>
    </source>
</evidence>
<feature type="transmembrane region" description="Helical" evidence="1">
    <location>
        <begin position="6"/>
        <end position="22"/>
    </location>
</feature>
<keyword evidence="1" id="KW-0812">Transmembrane</keyword>
<dbReference type="SUPFAM" id="SSF55961">
    <property type="entry name" value="Bet v1-like"/>
    <property type="match status" value="1"/>
</dbReference>
<accession>A0ABV2TR79</accession>
<evidence type="ECO:0000313" key="2">
    <source>
        <dbReference type="EMBL" id="MET7027778.1"/>
    </source>
</evidence>